<comment type="caution">
    <text evidence="3">The sequence shown here is derived from an EMBL/GenBank/DDBJ whole genome shotgun (WGS) entry which is preliminary data.</text>
</comment>
<evidence type="ECO:0000313" key="3">
    <source>
        <dbReference type="EMBL" id="KAJ3175244.1"/>
    </source>
</evidence>
<feature type="region of interest" description="Disordered" evidence="1">
    <location>
        <begin position="393"/>
        <end position="438"/>
    </location>
</feature>
<reference evidence="3" key="1">
    <citation type="submission" date="2020-05" db="EMBL/GenBank/DDBJ databases">
        <title>Phylogenomic resolution of chytrid fungi.</title>
        <authorList>
            <person name="Stajich J.E."/>
            <person name="Amses K."/>
            <person name="Simmons R."/>
            <person name="Seto K."/>
            <person name="Myers J."/>
            <person name="Bonds A."/>
            <person name="Quandt C.A."/>
            <person name="Barry K."/>
            <person name="Liu P."/>
            <person name="Grigoriev I."/>
            <person name="Longcore J.E."/>
            <person name="James T.Y."/>
        </authorList>
    </citation>
    <scope>NUCLEOTIDE SEQUENCE</scope>
    <source>
        <strain evidence="3">JEL0379</strain>
    </source>
</reference>
<gene>
    <name evidence="3" type="ORF">HDU87_006326</name>
</gene>
<name>A0AAD5TFX4_9FUNG</name>
<evidence type="ECO:0000256" key="1">
    <source>
        <dbReference type="SAM" id="MobiDB-lite"/>
    </source>
</evidence>
<proteinExistence type="predicted"/>
<feature type="compositionally biased region" description="Low complexity" evidence="1">
    <location>
        <begin position="423"/>
        <end position="438"/>
    </location>
</feature>
<feature type="transmembrane region" description="Helical" evidence="2">
    <location>
        <begin position="250"/>
        <end position="270"/>
    </location>
</feature>
<evidence type="ECO:0000313" key="4">
    <source>
        <dbReference type="Proteomes" id="UP001212152"/>
    </source>
</evidence>
<keyword evidence="2" id="KW-1133">Transmembrane helix</keyword>
<organism evidence="3 4">
    <name type="scientific">Geranomyces variabilis</name>
    <dbReference type="NCBI Taxonomy" id="109894"/>
    <lineage>
        <taxon>Eukaryota</taxon>
        <taxon>Fungi</taxon>
        <taxon>Fungi incertae sedis</taxon>
        <taxon>Chytridiomycota</taxon>
        <taxon>Chytridiomycota incertae sedis</taxon>
        <taxon>Chytridiomycetes</taxon>
        <taxon>Spizellomycetales</taxon>
        <taxon>Powellomycetaceae</taxon>
        <taxon>Geranomyces</taxon>
    </lineage>
</organism>
<keyword evidence="2" id="KW-0812">Transmembrane</keyword>
<feature type="transmembrane region" description="Helical" evidence="2">
    <location>
        <begin position="55"/>
        <end position="76"/>
    </location>
</feature>
<keyword evidence="4" id="KW-1185">Reference proteome</keyword>
<dbReference type="Proteomes" id="UP001212152">
    <property type="component" value="Unassembled WGS sequence"/>
</dbReference>
<dbReference type="EMBL" id="JADGJQ010000054">
    <property type="protein sequence ID" value="KAJ3175244.1"/>
    <property type="molecule type" value="Genomic_DNA"/>
</dbReference>
<protein>
    <submittedName>
        <fullName evidence="3">Uncharacterized protein</fullName>
    </submittedName>
</protein>
<evidence type="ECO:0000256" key="2">
    <source>
        <dbReference type="SAM" id="Phobius"/>
    </source>
</evidence>
<accession>A0AAD5TFX4</accession>
<keyword evidence="2" id="KW-0472">Membrane</keyword>
<feature type="region of interest" description="Disordered" evidence="1">
    <location>
        <begin position="202"/>
        <end position="223"/>
    </location>
</feature>
<sequence>MLPTLRLKLRANFAAYGCFEGDDARLLQDRMSLEDLQARIASLNKGAGRRLRPTAVYAVPPAIILISWIVLCFAAPPTLFGGPCGTVPSSLVRAAAAADTSSSSTSAAAIATATQTTIVSADIHPPVAGKLQLAHCGDAPDLSQCPPKGDKGWRPCSKLATASWYACLGLIDQHPETATVTETMVIDVVATATSAPPAAVSATTTWTWPTPPPGSSASSSSSSSRVLLSARSSSGSGPPGLCESAARKSVLVRLAISLILIPLVSLIALITRRKHIAESREATKEVIRDLNKIDNPNGFSWQNCEVLRLKAEPSKEKSACMKWQCLSRQPLPTVRLEMTDLSRIYNPELFRPISGFSQSFTSSVFDSDSFPRSFLPSPPPPAYNYEHPSAALLKPSIDDEPGEPHVKVTVPESTAPDRERSDSLLLAKSSAPPSFDLA</sequence>
<dbReference type="AlphaFoldDB" id="A0AAD5TFX4"/>